<dbReference type="InterPro" id="IPR018200">
    <property type="entry name" value="USP_CS"/>
</dbReference>
<keyword evidence="10" id="KW-0863">Zinc-finger</keyword>
<evidence type="ECO:0000256" key="13">
    <source>
        <dbReference type="SAM" id="MobiDB-lite"/>
    </source>
</evidence>
<dbReference type="InterPro" id="IPR006615">
    <property type="entry name" value="Pept_C19_DUSP"/>
</dbReference>
<dbReference type="InterPro" id="IPR028889">
    <property type="entry name" value="USP"/>
</dbReference>
<feature type="compositionally biased region" description="Basic residues" evidence="13">
    <location>
        <begin position="1405"/>
        <end position="1419"/>
    </location>
</feature>
<dbReference type="GO" id="GO:0004843">
    <property type="term" value="F:cysteine-type deubiquitinase activity"/>
    <property type="evidence" value="ECO:0007669"/>
    <property type="project" value="UniProtKB-EC"/>
</dbReference>
<dbReference type="InterPro" id="IPR001607">
    <property type="entry name" value="Znf_UBP"/>
</dbReference>
<feature type="region of interest" description="Disordered" evidence="13">
    <location>
        <begin position="1351"/>
        <end position="1508"/>
    </location>
</feature>
<evidence type="ECO:0000256" key="9">
    <source>
        <dbReference type="ARBA" id="ARBA00022737"/>
    </source>
</evidence>
<evidence type="ECO:0000256" key="10">
    <source>
        <dbReference type="ARBA" id="ARBA00022771"/>
    </source>
</evidence>
<feature type="compositionally biased region" description="Polar residues" evidence="13">
    <location>
        <begin position="1270"/>
        <end position="1279"/>
    </location>
</feature>
<feature type="region of interest" description="Disordered" evidence="13">
    <location>
        <begin position="579"/>
        <end position="619"/>
    </location>
</feature>
<dbReference type="SMART" id="SM00695">
    <property type="entry name" value="DUSP"/>
    <property type="match status" value="2"/>
</dbReference>
<dbReference type="Gene3D" id="3.30.40.10">
    <property type="entry name" value="Zinc/RING finger domain, C3HC4 (zinc finger)"/>
    <property type="match status" value="1"/>
</dbReference>
<dbReference type="FunFam" id="3.30.40.10:FF:000749">
    <property type="entry name" value="Ubiquitinyl hydrolase 1"/>
    <property type="match status" value="1"/>
</dbReference>
<dbReference type="PANTHER" id="PTHR21646:SF86">
    <property type="entry name" value="UBIQUITIN CARBOXYL-TERMINAL HYDROLASE"/>
    <property type="match status" value="1"/>
</dbReference>
<name>A0A182J4X7_ANOAO</name>
<evidence type="ECO:0000256" key="7">
    <source>
        <dbReference type="ARBA" id="ARBA00022583"/>
    </source>
</evidence>
<dbReference type="Gene3D" id="3.90.70.10">
    <property type="entry name" value="Cysteine proteinases"/>
    <property type="match status" value="2"/>
</dbReference>
<accession>A0A182J4X7</accession>
<evidence type="ECO:0000313" key="14">
    <source>
        <dbReference type="EnsemblMetazoa" id="AATE011430-PA.1"/>
    </source>
</evidence>
<dbReference type="Pfam" id="PF02148">
    <property type="entry name" value="zf-UBP"/>
    <property type="match status" value="1"/>
</dbReference>
<dbReference type="Gene3D" id="3.30.2230.10">
    <property type="entry name" value="DUSP-like"/>
    <property type="match status" value="2"/>
</dbReference>
<dbReference type="Pfam" id="PF00443">
    <property type="entry name" value="UCH"/>
    <property type="match status" value="1"/>
</dbReference>
<dbReference type="GO" id="GO:0005813">
    <property type="term" value="C:centrosome"/>
    <property type="evidence" value="ECO:0007669"/>
    <property type="project" value="UniProtKB-SubCell"/>
</dbReference>
<feature type="region of interest" description="Disordered" evidence="13">
    <location>
        <begin position="363"/>
        <end position="520"/>
    </location>
</feature>
<dbReference type="Pfam" id="PF06337">
    <property type="entry name" value="DUSP"/>
    <property type="match status" value="2"/>
</dbReference>
<dbReference type="EnsemblMetazoa" id="AATE011430-RA">
    <property type="protein sequence ID" value="AATE011430-PA.1"/>
    <property type="gene ID" value="AATE011430"/>
</dbReference>
<evidence type="ECO:0000256" key="8">
    <source>
        <dbReference type="ARBA" id="ARBA00022723"/>
    </source>
</evidence>
<dbReference type="EC" id="3.4.19.12" evidence="5"/>
<dbReference type="PANTHER" id="PTHR21646">
    <property type="entry name" value="UBIQUITIN CARBOXYL-TERMINAL HYDROLASE"/>
    <property type="match status" value="1"/>
</dbReference>
<dbReference type="SUPFAM" id="SSF54001">
    <property type="entry name" value="Cysteine proteinases"/>
    <property type="match status" value="1"/>
</dbReference>
<evidence type="ECO:0000256" key="4">
    <source>
        <dbReference type="ARBA" id="ARBA00008269"/>
    </source>
</evidence>
<evidence type="ECO:0000256" key="1">
    <source>
        <dbReference type="ARBA" id="ARBA00000707"/>
    </source>
</evidence>
<evidence type="ECO:0000256" key="6">
    <source>
        <dbReference type="ARBA" id="ARBA00022490"/>
    </source>
</evidence>
<evidence type="ECO:0000256" key="5">
    <source>
        <dbReference type="ARBA" id="ARBA00012759"/>
    </source>
</evidence>
<feature type="compositionally biased region" description="Low complexity" evidence="13">
    <location>
        <begin position="1102"/>
        <end position="1113"/>
    </location>
</feature>
<dbReference type="InterPro" id="IPR013083">
    <property type="entry name" value="Znf_RING/FYVE/PHD"/>
</dbReference>
<dbReference type="PROSITE" id="PS50271">
    <property type="entry name" value="ZF_UBP"/>
    <property type="match status" value="1"/>
</dbReference>
<feature type="compositionally biased region" description="Low complexity" evidence="13">
    <location>
        <begin position="478"/>
        <end position="499"/>
    </location>
</feature>
<evidence type="ECO:0000256" key="11">
    <source>
        <dbReference type="ARBA" id="ARBA00022833"/>
    </source>
</evidence>
<dbReference type="STRING" id="41427.A0A182J4X7"/>
<dbReference type="InterPro" id="IPR035927">
    <property type="entry name" value="DUSP-like_sf"/>
</dbReference>
<dbReference type="InterPro" id="IPR050185">
    <property type="entry name" value="Ub_carboxyl-term_hydrolase"/>
</dbReference>
<feature type="region of interest" description="Disordered" evidence="13">
    <location>
        <begin position="1242"/>
        <end position="1316"/>
    </location>
</feature>
<feature type="compositionally biased region" description="Low complexity" evidence="13">
    <location>
        <begin position="182"/>
        <end position="191"/>
    </location>
</feature>
<feature type="compositionally biased region" description="Low complexity" evidence="13">
    <location>
        <begin position="585"/>
        <end position="600"/>
    </location>
</feature>
<feature type="compositionally biased region" description="Basic residues" evidence="13">
    <location>
        <begin position="167"/>
        <end position="178"/>
    </location>
</feature>
<evidence type="ECO:0000256" key="2">
    <source>
        <dbReference type="ARBA" id="ARBA00004300"/>
    </source>
</evidence>
<organism evidence="14">
    <name type="scientific">Anopheles atroparvus</name>
    <name type="common">European mosquito</name>
    <dbReference type="NCBI Taxonomy" id="41427"/>
    <lineage>
        <taxon>Eukaryota</taxon>
        <taxon>Metazoa</taxon>
        <taxon>Ecdysozoa</taxon>
        <taxon>Arthropoda</taxon>
        <taxon>Hexapoda</taxon>
        <taxon>Insecta</taxon>
        <taxon>Pterygota</taxon>
        <taxon>Neoptera</taxon>
        <taxon>Endopterygota</taxon>
        <taxon>Diptera</taxon>
        <taxon>Nematocera</taxon>
        <taxon>Culicoidea</taxon>
        <taxon>Culicidae</taxon>
        <taxon>Anophelinae</taxon>
        <taxon>Anopheles</taxon>
    </lineage>
</organism>
<feature type="compositionally biased region" description="Basic residues" evidence="13">
    <location>
        <begin position="1451"/>
        <end position="1464"/>
    </location>
</feature>
<feature type="region of interest" description="Disordered" evidence="13">
    <location>
        <begin position="1041"/>
        <end position="1229"/>
    </location>
</feature>
<feature type="compositionally biased region" description="Basic and acidic residues" evidence="13">
    <location>
        <begin position="1049"/>
        <end position="1066"/>
    </location>
</feature>
<dbReference type="SMART" id="SM00290">
    <property type="entry name" value="ZnF_UBP"/>
    <property type="match status" value="1"/>
</dbReference>
<feature type="compositionally biased region" description="Low complexity" evidence="13">
    <location>
        <begin position="1166"/>
        <end position="1182"/>
    </location>
</feature>
<keyword evidence="6" id="KW-0963">Cytoplasm</keyword>
<keyword evidence="8" id="KW-0479">Metal-binding</keyword>
<feature type="compositionally biased region" description="Low complexity" evidence="13">
    <location>
        <begin position="414"/>
        <end position="426"/>
    </location>
</feature>
<feature type="compositionally biased region" description="Gly residues" evidence="13">
    <location>
        <begin position="1439"/>
        <end position="1448"/>
    </location>
</feature>
<feature type="compositionally biased region" description="Low complexity" evidence="13">
    <location>
        <begin position="1465"/>
        <end position="1487"/>
    </location>
</feature>
<keyword evidence="11" id="KW-0862">Zinc</keyword>
<feature type="compositionally biased region" description="Polar residues" evidence="13">
    <location>
        <begin position="1090"/>
        <end position="1101"/>
    </location>
</feature>
<feature type="compositionally biased region" description="Polar residues" evidence="13">
    <location>
        <begin position="1422"/>
        <end position="1434"/>
    </location>
</feature>
<dbReference type="SUPFAM" id="SSF57850">
    <property type="entry name" value="RING/U-box"/>
    <property type="match status" value="1"/>
</dbReference>
<feature type="compositionally biased region" description="Low complexity" evidence="13">
    <location>
        <begin position="1375"/>
        <end position="1396"/>
    </location>
</feature>
<dbReference type="InterPro" id="IPR038765">
    <property type="entry name" value="Papain-like_cys_pep_sf"/>
</dbReference>
<evidence type="ECO:0000256" key="12">
    <source>
        <dbReference type="ARBA" id="ARBA00023212"/>
    </source>
</evidence>
<dbReference type="PROSITE" id="PS51283">
    <property type="entry name" value="DUSP"/>
    <property type="match status" value="2"/>
</dbReference>
<dbReference type="PROSITE" id="PS00972">
    <property type="entry name" value="USP_1"/>
    <property type="match status" value="1"/>
</dbReference>
<dbReference type="GO" id="GO:0048471">
    <property type="term" value="C:perinuclear region of cytoplasm"/>
    <property type="evidence" value="ECO:0007669"/>
    <property type="project" value="UniProtKB-SubCell"/>
</dbReference>
<feature type="compositionally biased region" description="Low complexity" evidence="13">
    <location>
        <begin position="1291"/>
        <end position="1309"/>
    </location>
</feature>
<dbReference type="FunFam" id="3.30.2230.10:FF:000010">
    <property type="entry name" value="Ubiquitinyl hydrolase 1"/>
    <property type="match status" value="1"/>
</dbReference>
<evidence type="ECO:0000256" key="3">
    <source>
        <dbReference type="ARBA" id="ARBA00004556"/>
    </source>
</evidence>
<feature type="compositionally biased region" description="Low complexity" evidence="13">
    <location>
        <begin position="389"/>
        <end position="399"/>
    </location>
</feature>
<dbReference type="PROSITE" id="PS00973">
    <property type="entry name" value="USP_2"/>
    <property type="match status" value="1"/>
</dbReference>
<feature type="compositionally biased region" description="Gly residues" evidence="13">
    <location>
        <begin position="500"/>
        <end position="513"/>
    </location>
</feature>
<keyword evidence="9" id="KW-0677">Repeat</keyword>
<protein>
    <recommendedName>
        <fullName evidence="5">ubiquitinyl hydrolase 1</fullName>
        <ecNumber evidence="5">3.4.19.12</ecNumber>
    </recommendedName>
</protein>
<comment type="catalytic activity">
    <reaction evidence="1">
        <text>Thiol-dependent hydrolysis of ester, thioester, amide, peptide and isopeptide bonds formed by the C-terminal Gly of ubiquitin (a 76-residue protein attached to proteins as an intracellular targeting signal).</text>
        <dbReference type="EC" id="3.4.19.12"/>
    </reaction>
</comment>
<keyword evidence="7" id="KW-0254">Endocytosis</keyword>
<dbReference type="GO" id="GO:0016579">
    <property type="term" value="P:protein deubiquitination"/>
    <property type="evidence" value="ECO:0007669"/>
    <property type="project" value="InterPro"/>
</dbReference>
<dbReference type="InterPro" id="IPR001394">
    <property type="entry name" value="Peptidase_C19_UCH"/>
</dbReference>
<comment type="subcellular location">
    <subcellularLocation>
        <location evidence="2">Cytoplasm</location>
        <location evidence="2">Cytoskeleton</location>
        <location evidence="2">Microtubule organizing center</location>
        <location evidence="2">Centrosome</location>
    </subcellularLocation>
    <subcellularLocation>
        <location evidence="3">Cytoplasm</location>
        <location evidence="3">Perinuclear region</location>
    </subcellularLocation>
</comment>
<sequence length="1508" mass="162150">LLSARYQSQRRQRQFVVSKNHLPRQSVYVNAVGREQCRQTTALPLRYGISEIARAHCGGPETAAMKCTHLHNVVQLSLVELCKLKKDESCTDCETNGPNLWICLQKNCLHIGCSEQYKDHSTIHFQSNRSHCIHMNLSSQRVWCYLCESELFLTKQMHHQQQQQQQQHHHHYHHHRRTSVMSNDSSDTSRYSSVNNDKLVVHADKLISGAAAAAVASASGYAASTGDSCDSSGEEDDFERHGKWNGLVGLQNLANTCYMNAALQALSNSPPLTGFFLDCGAILDTDLLGGTNPAVTKPGLAKHYLKLIREMWCKNRRYVVPSGILCGIRIVHPMFRGYQQHDTQEFLRCFMDQLHEELKEVLAPPPPDVLTPGAGPDDALEPHGDDRPSPCSSPSPSQSEGEYETCDSGVSEQSSLSDDPLSPSSPADGKRFRQLASRSPSPPGESGGGGSLNQRMVTSSRQLRSGSAGGIRQQSPVGSNRSNASSISSTIGGSVPNSGSPGGGGGGGGGGAGDTSDAKDKLPQRSIISDIFDGKLLSSVQCLTCDRVSTREETFQDLSLPIPGKDHLAVLHHTHPGMGSGSAAGSGVSPAGSSGTSGVSGNIGPMPNSGVSNGGGGSGGASSSGGITCSDAVYPMVNGDSWLWWFWNSPFWSWLRSWFWGPAVTLHDCMAAFFSADELKGDNMYSCERCNKLRNGVKYSRVLALPEMLCVHLKRFRHDLSYSSKISSPVHFPLYGLDMRPYLHKDCKSEVTSYDLCAVICHHGTVGGGHYTSFAKHDPTGKWFEFDDQLVTQVTPEYVQSCEAYVLFYRKNNAKMATVRAQASNLLTMQEQASDIRFYVSRNWLHRFNTFAEPGPIDNWTLLCPHGAFPPNKASHFSKLVVPFPQALWDFLYKKFGGGPVCNHIFPCHICKKAAETLSRRQRYELETFTAYNDEFQFNDTPTTIYAISMAWFRQWQLFARGLTNDDPGPINNKTIVVQGDTSVPLRNVRPFSDYAQINASLWHFFHGIYGGGPEIVLQGNPVPPPAPAPIAVHPEEYVRLVQQQSKQPKQDRSSESMDVAEDVHTPAHAARCPGTIKQTDRDSAIEVTITESPLVPQTQPAASASTITSATAVSMRPHKSVSFEDTDAYCDDDEDDDDGAASSGEDEPTFPESYSGSKRISHFPRANARGSSRRGNSSVAAKAGSTMDAATTSVLKRKQQHQPAVGIGGKHQPSEAAGVSPLTNGDGGVNVATAVQGVEHLEIGTKKDRRHKGGMMKANGFFGPEGKYQSASNDYSNGGDNGHLPRTESFSHYPPSSVSSGMNGRSSNIASSTSVPSFGTAAATASESITTTKTTDTTNVINSLVGQMQTDTVTHDPTGHASELEGDEENDSKTTPGGSSITTNTSGGSIGPSSSAKAYAGRKGGGHHHHHGHHHGRHGTGSLSDASPGNVSEKTGGGRDGGGGGPMSFGRRKLKMKYMKKLAARAGSGSRSSRNGVDNDGPGDNGSVLPLAINGVGETHSSGEGVK</sequence>
<dbReference type="GO" id="GO:0006897">
    <property type="term" value="P:endocytosis"/>
    <property type="evidence" value="ECO:0007669"/>
    <property type="project" value="UniProtKB-KW"/>
</dbReference>
<dbReference type="CDD" id="cd02674">
    <property type="entry name" value="Peptidase_C19R"/>
    <property type="match status" value="1"/>
</dbReference>
<dbReference type="SUPFAM" id="SSF143791">
    <property type="entry name" value="DUSP-like"/>
    <property type="match status" value="2"/>
</dbReference>
<dbReference type="GO" id="GO:0008270">
    <property type="term" value="F:zinc ion binding"/>
    <property type="evidence" value="ECO:0007669"/>
    <property type="project" value="UniProtKB-KW"/>
</dbReference>
<feature type="compositionally biased region" description="Polar residues" evidence="13">
    <location>
        <begin position="452"/>
        <end position="465"/>
    </location>
</feature>
<proteinExistence type="inferred from homology"/>
<dbReference type="PROSITE" id="PS50235">
    <property type="entry name" value="USP_3"/>
    <property type="match status" value="1"/>
</dbReference>
<feature type="region of interest" description="Disordered" evidence="13">
    <location>
        <begin position="158"/>
        <end position="191"/>
    </location>
</feature>
<keyword evidence="12" id="KW-0206">Cytoskeleton</keyword>
<dbReference type="FunFam" id="3.30.2230.10:FF:000007">
    <property type="entry name" value="Ubiquitinyl hydrolase 1"/>
    <property type="match status" value="1"/>
</dbReference>
<reference evidence="14" key="1">
    <citation type="submission" date="2022-08" db="UniProtKB">
        <authorList>
            <consortium name="EnsemblMetazoa"/>
        </authorList>
    </citation>
    <scope>IDENTIFICATION</scope>
    <source>
        <strain evidence="14">EBRO</strain>
    </source>
</reference>
<comment type="similarity">
    <text evidence="4">Belongs to the peptidase C19 family. USP20/USP33 subfamily.</text>
</comment>
<dbReference type="VEuPathDB" id="VectorBase:AATE011430"/>
<feature type="compositionally biased region" description="Acidic residues" evidence="13">
    <location>
        <begin position="1125"/>
        <end position="1150"/>
    </location>
</feature>